<dbReference type="AlphaFoldDB" id="A0A0P8E3J2"/>
<comment type="caution">
    <text evidence="1">The sequence shown here is derived from an EMBL/GenBank/DDBJ whole genome shotgun (WGS) entry which is preliminary data.</text>
</comment>
<reference evidence="1 2" key="1">
    <citation type="submission" date="2015-09" db="EMBL/GenBank/DDBJ databases">
        <title>A metagenomics-based metabolic model of nitrate-dependent anaerobic oxidation of methane by Methanoperedens-like archaea.</title>
        <authorList>
            <person name="Arshad A."/>
            <person name="Speth D.R."/>
            <person name="De Graaf R.M."/>
            <person name="Op Den Camp H.J."/>
            <person name="Jetten M.S."/>
            <person name="Welte C.U."/>
        </authorList>
    </citation>
    <scope>NUCLEOTIDE SEQUENCE [LARGE SCALE GENOMIC DNA]</scope>
</reference>
<gene>
    <name evidence="1" type="ORF">MPEBLZ_00345</name>
</gene>
<sequence length="130" mass="14662">MVKRYGKGIVISDSFDEKIRMLALNDGLILWDRGELEMQIGRVVLGEALAKHEEKPDENEYSIFSSIQEPVKVNEPQAKEHLTKEYEKTIKVMLRCVPVNIGKKDAISIAQAKVGTPKKPDIEIYPGLVL</sequence>
<organism evidence="1 2">
    <name type="scientific">Candidatus Methanoperedens nitratireducens</name>
    <dbReference type="NCBI Taxonomy" id="1392998"/>
    <lineage>
        <taxon>Archaea</taxon>
        <taxon>Methanobacteriati</taxon>
        <taxon>Methanobacteriota</taxon>
        <taxon>Stenosarchaea group</taxon>
        <taxon>Methanomicrobia</taxon>
        <taxon>Methanosarcinales</taxon>
        <taxon>ANME-2 cluster</taxon>
        <taxon>Candidatus Methanoperedentaceae</taxon>
        <taxon>Candidatus Methanoperedens</taxon>
    </lineage>
</organism>
<evidence type="ECO:0000313" key="2">
    <source>
        <dbReference type="Proteomes" id="UP000050360"/>
    </source>
</evidence>
<name>A0A0P8E3J2_9EURY</name>
<evidence type="ECO:0000313" key="1">
    <source>
        <dbReference type="EMBL" id="KPQ45083.1"/>
    </source>
</evidence>
<accession>A0A0P8E3J2</accession>
<dbReference type="EMBL" id="LKCM01000027">
    <property type="protein sequence ID" value="KPQ45083.1"/>
    <property type="molecule type" value="Genomic_DNA"/>
</dbReference>
<proteinExistence type="predicted"/>
<dbReference type="Proteomes" id="UP000050360">
    <property type="component" value="Unassembled WGS sequence"/>
</dbReference>
<protein>
    <submittedName>
        <fullName evidence="1">Uncharacterized protein</fullName>
    </submittedName>
</protein>